<sequence length="327" mass="36962">MKGYKQNSHKKKPERFSSPFLNRFYLRRRVKALCTEEADRTVAQSDAKDKLRGSGYPASMIKPQLRMVLAQVAKLSREWFGTAVVPYKPGTSELTMVRKSRIISQLLEISEYIFTMEHTTQKAVETLPLPTPEKDKILLVSSGRRSAQVSVNLELLKTSRKRDLAGSRMIVDTSSAATGEARQKLHRPKVFEVVRYVGVIFWVPDYRNSGTVADCTPMKVQKNQATEHNFAPFSGFRSLSHEAPDTGDVKDPPCGLPRNQKLYPLTQTQLLFANGNGFSTLLNTSMLSQHRHDAYSQSNEKHRWAATYGCIGEYVWTSLSHTFNCPT</sequence>
<dbReference type="GeneID" id="20321555"/>
<protein>
    <submittedName>
        <fullName evidence="1">Uncharacterized protein</fullName>
    </submittedName>
</protein>
<dbReference type="EMBL" id="KL596787">
    <property type="protein sequence ID" value="KER25084.1"/>
    <property type="molecule type" value="Genomic_DNA"/>
</dbReference>
<dbReference type="Proteomes" id="UP000054324">
    <property type="component" value="Unassembled WGS sequence"/>
</dbReference>
<evidence type="ECO:0000313" key="2">
    <source>
        <dbReference type="Proteomes" id="UP000054324"/>
    </source>
</evidence>
<reference evidence="1 2" key="1">
    <citation type="submission" date="2013-11" db="EMBL/GenBank/DDBJ databases">
        <title>Opisthorchis viverrini - life in the bile duct.</title>
        <authorList>
            <person name="Young N.D."/>
            <person name="Nagarajan N."/>
            <person name="Lin S.J."/>
            <person name="Korhonen P.K."/>
            <person name="Jex A.R."/>
            <person name="Hall R.S."/>
            <person name="Safavi-Hemami H."/>
            <person name="Kaewkong W."/>
            <person name="Bertrand D."/>
            <person name="Gao S."/>
            <person name="Seet Q."/>
            <person name="Wongkham S."/>
            <person name="Teh B.T."/>
            <person name="Wongkham C."/>
            <person name="Intapan P.M."/>
            <person name="Maleewong W."/>
            <person name="Yang X."/>
            <person name="Hu M."/>
            <person name="Wang Z."/>
            <person name="Hofmann A."/>
            <person name="Sternberg P.W."/>
            <person name="Tan P."/>
            <person name="Wang J."/>
            <person name="Gasser R.B."/>
        </authorList>
    </citation>
    <scope>NUCLEOTIDE SEQUENCE [LARGE SCALE GENOMIC DNA]</scope>
</reference>
<dbReference type="CTD" id="20321555"/>
<dbReference type="AlphaFoldDB" id="A0A075ABQ3"/>
<accession>A0A075ABQ3</accession>
<name>A0A075ABQ3_OPIVI</name>
<gene>
    <name evidence="1" type="ORF">T265_07376</name>
</gene>
<dbReference type="RefSeq" id="XP_009171144.1">
    <property type="nucleotide sequence ID" value="XM_009172880.1"/>
</dbReference>
<evidence type="ECO:0000313" key="1">
    <source>
        <dbReference type="EMBL" id="KER25084.1"/>
    </source>
</evidence>
<keyword evidence="2" id="KW-1185">Reference proteome</keyword>
<proteinExistence type="predicted"/>
<organism evidence="1 2">
    <name type="scientific">Opisthorchis viverrini</name>
    <name type="common">Southeast Asian liver fluke</name>
    <dbReference type="NCBI Taxonomy" id="6198"/>
    <lineage>
        <taxon>Eukaryota</taxon>
        <taxon>Metazoa</taxon>
        <taxon>Spiralia</taxon>
        <taxon>Lophotrochozoa</taxon>
        <taxon>Platyhelminthes</taxon>
        <taxon>Trematoda</taxon>
        <taxon>Digenea</taxon>
        <taxon>Opisthorchiida</taxon>
        <taxon>Opisthorchiata</taxon>
        <taxon>Opisthorchiidae</taxon>
        <taxon>Opisthorchis</taxon>
    </lineage>
</organism>
<dbReference type="KEGG" id="ovi:T265_07376"/>